<dbReference type="PATRIC" id="fig|1068978.7.peg.1020"/>
<feature type="compositionally biased region" description="Low complexity" evidence="1">
    <location>
        <begin position="274"/>
        <end position="296"/>
    </location>
</feature>
<proteinExistence type="predicted"/>
<dbReference type="Proteomes" id="UP000062973">
    <property type="component" value="Chromosome"/>
</dbReference>
<evidence type="ECO:0000256" key="1">
    <source>
        <dbReference type="SAM" id="MobiDB-lite"/>
    </source>
</evidence>
<evidence type="ECO:0000313" key="3">
    <source>
        <dbReference type="EMBL" id="AIJ21067.1"/>
    </source>
</evidence>
<evidence type="ECO:0000313" key="4">
    <source>
        <dbReference type="Proteomes" id="UP000062973"/>
    </source>
</evidence>
<dbReference type="AlphaFoldDB" id="A0A076MTG8"/>
<feature type="transmembrane region" description="Helical" evidence="2">
    <location>
        <begin position="133"/>
        <end position="155"/>
    </location>
</feature>
<reference evidence="3 4" key="1">
    <citation type="submission" date="2014-07" db="EMBL/GenBank/DDBJ databases">
        <title>Whole Genome Sequence of the Amycolatopsis methanolica 239.</title>
        <authorList>
            <person name="Tang B."/>
        </authorList>
    </citation>
    <scope>NUCLEOTIDE SEQUENCE [LARGE SCALE GENOMIC DNA]</scope>
    <source>
        <strain evidence="3 4">239</strain>
    </source>
</reference>
<feature type="compositionally biased region" description="Low complexity" evidence="1">
    <location>
        <begin position="315"/>
        <end position="331"/>
    </location>
</feature>
<dbReference type="STRING" id="1068978.AMETH_0975"/>
<keyword evidence="2" id="KW-0812">Transmembrane</keyword>
<protein>
    <submittedName>
        <fullName evidence="3">Integral membrane protein</fullName>
    </submittedName>
</protein>
<feature type="transmembrane region" description="Helical" evidence="2">
    <location>
        <begin position="247"/>
        <end position="266"/>
    </location>
</feature>
<feature type="transmembrane region" description="Helical" evidence="2">
    <location>
        <begin position="161"/>
        <end position="178"/>
    </location>
</feature>
<dbReference type="HOGENOM" id="CLU_070294_0_0_11"/>
<keyword evidence="4" id="KW-1185">Reference proteome</keyword>
<dbReference type="KEGG" id="amq:AMETH_0975"/>
<sequence>MADDRLGGAAMIFLGVVCAVLGAVAAAFGAWLQHRGVTTTGRTNPAALLRNPAWRQGVLVLTTCTVLQALALAFAPVTVVTPVVVLALPILTVLNGPRDHVTRAAVAAVTLAVAVFVTLSARDARPTTIPPDTVVDAGQLVGVLVIALVAVAALAQGIARSAALAVAAGAGYGLAAVLTRDVLHSDGLPVLSLLAAVLAFATAAWLVQHAYASGPPDVVVGCQTAGNPVAATALGMTVLGEAPELDLPVLAACGATAIAGVAVLAVRRHHLNAASATPSSHSPASRGPAAAPAAPAARRRPRAVRQAAWSGTAATGPGPRRASTPRPTRPS</sequence>
<dbReference type="PANTHER" id="PTHR40761:SF1">
    <property type="entry name" value="CONSERVED INTEGRAL MEMBRANE ALANINE VALINE AND LEUCINE RICH PROTEIN-RELATED"/>
    <property type="match status" value="1"/>
</dbReference>
<name>A0A076MTG8_AMYME</name>
<feature type="region of interest" description="Disordered" evidence="1">
    <location>
        <begin position="274"/>
        <end position="331"/>
    </location>
</feature>
<accession>A0A076MTG8</accession>
<organism evidence="3 4">
    <name type="scientific">Amycolatopsis methanolica 239</name>
    <dbReference type="NCBI Taxonomy" id="1068978"/>
    <lineage>
        <taxon>Bacteria</taxon>
        <taxon>Bacillati</taxon>
        <taxon>Actinomycetota</taxon>
        <taxon>Actinomycetes</taxon>
        <taxon>Pseudonocardiales</taxon>
        <taxon>Pseudonocardiaceae</taxon>
        <taxon>Amycolatopsis</taxon>
        <taxon>Amycolatopsis methanolica group</taxon>
    </lineage>
</organism>
<keyword evidence="2" id="KW-1133">Transmembrane helix</keyword>
<feature type="transmembrane region" description="Helical" evidence="2">
    <location>
        <begin position="6"/>
        <end position="32"/>
    </location>
</feature>
<dbReference type="EMBL" id="CP009110">
    <property type="protein sequence ID" value="AIJ21067.1"/>
    <property type="molecule type" value="Genomic_DNA"/>
</dbReference>
<gene>
    <name evidence="3" type="ORF">AMETH_0975</name>
</gene>
<feature type="transmembrane region" description="Helical" evidence="2">
    <location>
        <begin position="58"/>
        <end position="91"/>
    </location>
</feature>
<feature type="transmembrane region" description="Helical" evidence="2">
    <location>
        <begin position="103"/>
        <end position="121"/>
    </location>
</feature>
<keyword evidence="2" id="KW-0472">Membrane</keyword>
<evidence type="ECO:0000256" key="2">
    <source>
        <dbReference type="SAM" id="Phobius"/>
    </source>
</evidence>
<feature type="transmembrane region" description="Helical" evidence="2">
    <location>
        <begin position="190"/>
        <end position="207"/>
    </location>
</feature>
<dbReference type="eggNOG" id="COG0438">
    <property type="taxonomic scope" value="Bacteria"/>
</dbReference>
<dbReference type="PANTHER" id="PTHR40761">
    <property type="entry name" value="CONSERVED INTEGRAL MEMBRANE ALANINE VALINE AND LEUCINE RICH PROTEIN-RELATED"/>
    <property type="match status" value="1"/>
</dbReference>